<dbReference type="PANTHER" id="PTHR46797:SF20">
    <property type="entry name" value="BLR4304 PROTEIN"/>
    <property type="match status" value="1"/>
</dbReference>
<dbReference type="CDD" id="cd00093">
    <property type="entry name" value="HTH_XRE"/>
    <property type="match status" value="1"/>
</dbReference>
<comment type="caution">
    <text evidence="3">The sequence shown here is derived from an EMBL/GenBank/DDBJ whole genome shotgun (WGS) entry which is preliminary data.</text>
</comment>
<dbReference type="InterPro" id="IPR010982">
    <property type="entry name" value="Lambda_DNA-bd_dom_sf"/>
</dbReference>
<evidence type="ECO:0000313" key="4">
    <source>
        <dbReference type="Proteomes" id="UP000677537"/>
    </source>
</evidence>
<dbReference type="GO" id="GO:0003700">
    <property type="term" value="F:DNA-binding transcription factor activity"/>
    <property type="evidence" value="ECO:0007669"/>
    <property type="project" value="TreeGrafter"/>
</dbReference>
<dbReference type="GO" id="GO:0005829">
    <property type="term" value="C:cytosol"/>
    <property type="evidence" value="ECO:0007669"/>
    <property type="project" value="TreeGrafter"/>
</dbReference>
<dbReference type="EMBL" id="JAGIZA010000010">
    <property type="protein sequence ID" value="MBP0494478.1"/>
    <property type="molecule type" value="Genomic_DNA"/>
</dbReference>
<dbReference type="PROSITE" id="PS50943">
    <property type="entry name" value="HTH_CROC1"/>
    <property type="match status" value="1"/>
</dbReference>
<dbReference type="InterPro" id="IPR001387">
    <property type="entry name" value="Cro/C1-type_HTH"/>
</dbReference>
<protein>
    <submittedName>
        <fullName evidence="3">Helix-turn-helix transcriptional regulator</fullName>
    </submittedName>
</protein>
<name>A0A940MUP7_9PROT</name>
<dbReference type="Proteomes" id="UP000677537">
    <property type="component" value="Unassembled WGS sequence"/>
</dbReference>
<feature type="domain" description="HTH cro/C1-type" evidence="2">
    <location>
        <begin position="18"/>
        <end position="72"/>
    </location>
</feature>
<gene>
    <name evidence="3" type="ORF">J5Y10_16970</name>
</gene>
<dbReference type="InterPro" id="IPR014710">
    <property type="entry name" value="RmlC-like_jellyroll"/>
</dbReference>
<dbReference type="Pfam" id="PF01381">
    <property type="entry name" value="HTH_3"/>
    <property type="match status" value="1"/>
</dbReference>
<dbReference type="Pfam" id="PF07883">
    <property type="entry name" value="Cupin_2"/>
    <property type="match status" value="1"/>
</dbReference>
<proteinExistence type="predicted"/>
<dbReference type="InterPro" id="IPR011051">
    <property type="entry name" value="RmlC_Cupin_sf"/>
</dbReference>
<dbReference type="RefSeq" id="WP_209375214.1">
    <property type="nucleotide sequence ID" value="NZ_JAGIZA010000010.1"/>
</dbReference>
<organism evidence="3 4">
    <name type="scientific">Roseomonas indoligenes</name>
    <dbReference type="NCBI Taxonomy" id="2820811"/>
    <lineage>
        <taxon>Bacteria</taxon>
        <taxon>Pseudomonadati</taxon>
        <taxon>Pseudomonadota</taxon>
        <taxon>Alphaproteobacteria</taxon>
        <taxon>Acetobacterales</taxon>
        <taxon>Roseomonadaceae</taxon>
        <taxon>Roseomonas</taxon>
    </lineage>
</organism>
<dbReference type="CDD" id="cd02209">
    <property type="entry name" value="cupin_XRE_C"/>
    <property type="match status" value="1"/>
</dbReference>
<accession>A0A940MUP7</accession>
<keyword evidence="4" id="KW-1185">Reference proteome</keyword>
<sequence>MTEAADLTAGRPSLGECVRAARQSQGLTLKEVSARSGLAISTLSKVENGQMSLTYDKLLALSEGLRVSVATLFEAPSATRPVTARRSISRAGGGRRLRTDWYEYLYQFTDIARKRMIPIMAELHARSIAEFGDLIRHTGEEYCYVLEGKVEVHTEFYEPDLLEPGDGIYLDSTMGHAYLNAGEGAARAIVVCSGIDPDLDAALIALLSGRLRGAASS</sequence>
<dbReference type="GO" id="GO:0003677">
    <property type="term" value="F:DNA binding"/>
    <property type="evidence" value="ECO:0007669"/>
    <property type="project" value="UniProtKB-KW"/>
</dbReference>
<dbReference type="InterPro" id="IPR050807">
    <property type="entry name" value="TransReg_Diox_bact_type"/>
</dbReference>
<dbReference type="InterPro" id="IPR013096">
    <property type="entry name" value="Cupin_2"/>
</dbReference>
<keyword evidence="1" id="KW-0238">DNA-binding</keyword>
<evidence type="ECO:0000259" key="2">
    <source>
        <dbReference type="PROSITE" id="PS50943"/>
    </source>
</evidence>
<dbReference type="AlphaFoldDB" id="A0A940MUP7"/>
<dbReference type="SUPFAM" id="SSF51182">
    <property type="entry name" value="RmlC-like cupins"/>
    <property type="match status" value="1"/>
</dbReference>
<dbReference type="SUPFAM" id="SSF47413">
    <property type="entry name" value="lambda repressor-like DNA-binding domains"/>
    <property type="match status" value="1"/>
</dbReference>
<dbReference type="Gene3D" id="2.60.120.10">
    <property type="entry name" value="Jelly Rolls"/>
    <property type="match status" value="1"/>
</dbReference>
<evidence type="ECO:0000313" key="3">
    <source>
        <dbReference type="EMBL" id="MBP0494478.1"/>
    </source>
</evidence>
<dbReference type="SMART" id="SM00530">
    <property type="entry name" value="HTH_XRE"/>
    <property type="match status" value="1"/>
</dbReference>
<dbReference type="PANTHER" id="PTHR46797">
    <property type="entry name" value="HTH-TYPE TRANSCRIPTIONAL REGULATOR"/>
    <property type="match status" value="1"/>
</dbReference>
<evidence type="ECO:0000256" key="1">
    <source>
        <dbReference type="ARBA" id="ARBA00023125"/>
    </source>
</evidence>
<reference evidence="3" key="1">
    <citation type="submission" date="2021-03" db="EMBL/GenBank/DDBJ databases">
        <authorList>
            <person name="So Y."/>
        </authorList>
    </citation>
    <scope>NUCLEOTIDE SEQUENCE</scope>
    <source>
        <strain evidence="3">SG15</strain>
    </source>
</reference>
<dbReference type="Gene3D" id="1.10.260.40">
    <property type="entry name" value="lambda repressor-like DNA-binding domains"/>
    <property type="match status" value="1"/>
</dbReference>